<accession>A0A8H4B8X6</accession>
<reference evidence="1 2" key="1">
    <citation type="submission" date="2019-09" db="EMBL/GenBank/DDBJ databases">
        <authorList>
            <consortium name="DOE Joint Genome Institute"/>
            <person name="Mondo S.J."/>
            <person name="Navarro-Mendoza M.I."/>
            <person name="Perez-Arques C."/>
            <person name="Panchal S."/>
            <person name="Nicolas F.E."/>
            <person name="Ganguly P."/>
            <person name="Pangilinan J."/>
            <person name="Grigoriev I."/>
            <person name="Heitman J."/>
            <person name="Sanya K."/>
            <person name="Garre V."/>
        </authorList>
    </citation>
    <scope>NUCLEOTIDE SEQUENCE [LARGE SCALE GENOMIC DNA]</scope>
    <source>
        <strain evidence="1 2">MU402</strain>
    </source>
</reference>
<organism evidence="1 2">
    <name type="scientific">Mucor circinelloides f. lusitanicus</name>
    <name type="common">Mucor racemosus var. lusitanicus</name>
    <dbReference type="NCBI Taxonomy" id="29924"/>
    <lineage>
        <taxon>Eukaryota</taxon>
        <taxon>Fungi</taxon>
        <taxon>Fungi incertae sedis</taxon>
        <taxon>Mucoromycota</taxon>
        <taxon>Mucoromycotina</taxon>
        <taxon>Mucoromycetes</taxon>
        <taxon>Mucorales</taxon>
        <taxon>Mucorineae</taxon>
        <taxon>Mucoraceae</taxon>
        <taxon>Mucor</taxon>
    </lineage>
</organism>
<gene>
    <name evidence="1" type="ORF">FB192DRAFT_1347016</name>
</gene>
<evidence type="ECO:0000313" key="1">
    <source>
        <dbReference type="EMBL" id="KAF1797586.1"/>
    </source>
</evidence>
<protein>
    <submittedName>
        <fullName evidence="1">Uncharacterized protein</fullName>
    </submittedName>
</protein>
<name>A0A8H4B8X6_MUCCL</name>
<sequence>MKLRNRTTRVISDVKQEHCRPALNATEKSTSILASRSSSSDLIIKQEDAKDDKALLEQHVIRLLVASLVQKNIATSVTFATKECRIEPQYWNIASQFTTSSLKSQEP</sequence>
<dbReference type="AlphaFoldDB" id="A0A8H4B8X6"/>
<proteinExistence type="predicted"/>
<evidence type="ECO:0000313" key="2">
    <source>
        <dbReference type="Proteomes" id="UP000469890"/>
    </source>
</evidence>
<dbReference type="EMBL" id="JAAECE010000009">
    <property type="protein sequence ID" value="KAF1797586.1"/>
    <property type="molecule type" value="Genomic_DNA"/>
</dbReference>
<comment type="caution">
    <text evidence="1">The sequence shown here is derived from an EMBL/GenBank/DDBJ whole genome shotgun (WGS) entry which is preliminary data.</text>
</comment>
<dbReference type="Proteomes" id="UP000469890">
    <property type="component" value="Unassembled WGS sequence"/>
</dbReference>